<sequence length="132" mass="15376">MGTFLRLLEERNIDDWMELWADEGAQYYPFGTRMFPRHLVGKAAIYDRWKGMPSMFDSLSFPIRETWEADDTVFARFDSECVLVGGRRYLNNYLGIFKFDASGLVREYWEYFDPIIAGVEFGIAAVAYAPRA</sequence>
<name>A0A7W7Q7C7_9PSEU</name>
<dbReference type="Proteomes" id="UP000520767">
    <property type="component" value="Unassembled WGS sequence"/>
</dbReference>
<evidence type="ECO:0000259" key="1">
    <source>
        <dbReference type="Pfam" id="PF12680"/>
    </source>
</evidence>
<evidence type="ECO:0000313" key="3">
    <source>
        <dbReference type="Proteomes" id="UP000520767"/>
    </source>
</evidence>
<dbReference type="Gene3D" id="3.10.450.50">
    <property type="match status" value="1"/>
</dbReference>
<dbReference type="InterPro" id="IPR037401">
    <property type="entry name" value="SnoaL-like"/>
</dbReference>
<feature type="domain" description="SnoaL-like" evidence="1">
    <location>
        <begin position="4"/>
        <end position="107"/>
    </location>
</feature>
<evidence type="ECO:0000313" key="2">
    <source>
        <dbReference type="EMBL" id="MBB4908436.1"/>
    </source>
</evidence>
<dbReference type="RefSeq" id="WP_184812595.1">
    <property type="nucleotide sequence ID" value="NZ_JACHJQ010000005.1"/>
</dbReference>
<organism evidence="2 3">
    <name type="scientific">Actinophytocola algeriensis</name>
    <dbReference type="NCBI Taxonomy" id="1768010"/>
    <lineage>
        <taxon>Bacteria</taxon>
        <taxon>Bacillati</taxon>
        <taxon>Actinomycetota</taxon>
        <taxon>Actinomycetes</taxon>
        <taxon>Pseudonocardiales</taxon>
        <taxon>Pseudonocardiaceae</taxon>
    </lineage>
</organism>
<reference evidence="2 3" key="1">
    <citation type="submission" date="2020-08" db="EMBL/GenBank/DDBJ databases">
        <title>Genomic Encyclopedia of Type Strains, Phase III (KMG-III): the genomes of soil and plant-associated and newly described type strains.</title>
        <authorList>
            <person name="Whitman W."/>
        </authorList>
    </citation>
    <scope>NUCLEOTIDE SEQUENCE [LARGE SCALE GENOMIC DNA]</scope>
    <source>
        <strain evidence="2 3">CECT 8960</strain>
    </source>
</reference>
<dbReference type="GO" id="GO:0016853">
    <property type="term" value="F:isomerase activity"/>
    <property type="evidence" value="ECO:0007669"/>
    <property type="project" value="UniProtKB-KW"/>
</dbReference>
<dbReference type="Pfam" id="PF12680">
    <property type="entry name" value="SnoaL_2"/>
    <property type="match status" value="1"/>
</dbReference>
<comment type="caution">
    <text evidence="2">The sequence shown here is derived from an EMBL/GenBank/DDBJ whole genome shotgun (WGS) entry which is preliminary data.</text>
</comment>
<dbReference type="InterPro" id="IPR032710">
    <property type="entry name" value="NTF2-like_dom_sf"/>
</dbReference>
<keyword evidence="2" id="KW-0413">Isomerase</keyword>
<keyword evidence="3" id="KW-1185">Reference proteome</keyword>
<gene>
    <name evidence="2" type="ORF">FHR82_004689</name>
</gene>
<dbReference type="EMBL" id="JACHJQ010000005">
    <property type="protein sequence ID" value="MBB4908436.1"/>
    <property type="molecule type" value="Genomic_DNA"/>
</dbReference>
<protein>
    <submittedName>
        <fullName evidence="2">Ketosteroid isomerase-like protein</fullName>
    </submittedName>
</protein>
<proteinExistence type="predicted"/>
<accession>A0A7W7Q7C7</accession>
<dbReference type="SUPFAM" id="SSF54427">
    <property type="entry name" value="NTF2-like"/>
    <property type="match status" value="1"/>
</dbReference>
<dbReference type="AlphaFoldDB" id="A0A7W7Q7C7"/>